<protein>
    <submittedName>
        <fullName evidence="2">Unannotated protein</fullName>
    </submittedName>
</protein>
<evidence type="ECO:0000256" key="1">
    <source>
        <dbReference type="ARBA" id="ARBA00006484"/>
    </source>
</evidence>
<dbReference type="PANTHER" id="PTHR42760:SF40">
    <property type="entry name" value="3-OXOACYL-[ACYL-CARRIER-PROTEIN] REDUCTASE, CHLOROPLASTIC"/>
    <property type="match status" value="1"/>
</dbReference>
<dbReference type="PRINTS" id="PR00081">
    <property type="entry name" value="GDHRDH"/>
</dbReference>
<dbReference type="Gene3D" id="3.40.50.720">
    <property type="entry name" value="NAD(P)-binding Rossmann-like Domain"/>
    <property type="match status" value="1"/>
</dbReference>
<dbReference type="SUPFAM" id="SSF51735">
    <property type="entry name" value="NAD(P)-binding Rossmann-fold domains"/>
    <property type="match status" value="1"/>
</dbReference>
<reference evidence="2" key="1">
    <citation type="submission" date="2020-05" db="EMBL/GenBank/DDBJ databases">
        <authorList>
            <person name="Chiriac C."/>
            <person name="Salcher M."/>
            <person name="Ghai R."/>
            <person name="Kavagutti S V."/>
        </authorList>
    </citation>
    <scope>NUCLEOTIDE SEQUENCE</scope>
</reference>
<proteinExistence type="inferred from homology"/>
<dbReference type="PANTHER" id="PTHR42760">
    <property type="entry name" value="SHORT-CHAIN DEHYDROGENASES/REDUCTASES FAMILY MEMBER"/>
    <property type="match status" value="1"/>
</dbReference>
<evidence type="ECO:0000313" key="2">
    <source>
        <dbReference type="EMBL" id="CAB4819940.1"/>
    </source>
</evidence>
<dbReference type="GO" id="GO:0030497">
    <property type="term" value="P:fatty acid elongation"/>
    <property type="evidence" value="ECO:0007669"/>
    <property type="project" value="TreeGrafter"/>
</dbReference>
<dbReference type="PRINTS" id="PR00080">
    <property type="entry name" value="SDRFAMILY"/>
</dbReference>
<dbReference type="InterPro" id="IPR036291">
    <property type="entry name" value="NAD(P)-bd_dom_sf"/>
</dbReference>
<accession>A0A6J6ZDW5</accession>
<dbReference type="FunFam" id="3.40.50.720:FF:000084">
    <property type="entry name" value="Short-chain dehydrogenase reductase"/>
    <property type="match status" value="1"/>
</dbReference>
<dbReference type="InterPro" id="IPR002347">
    <property type="entry name" value="SDR_fam"/>
</dbReference>
<sequence>MTKPGANPSIWDTKPLDPTAILLTDKVAIVTGAAQGIGEATALALARFGAHVAVCDRKKEGVLATGREIEALGRRTHVGVLDVRDEDAASAFIAEVGEKFGAIDILVNNAGGGFWSPFLEVNAKGENALIRENFGSVTIFIRHTAPLMTNGGSIINVTSIEGHRAGPGFAIYSAMKAAVTNLTFSLAMELASSKIRINCIAPDMVPTPGDEGLGDASGAIDFAGLELTAWPETGSVQDCAAAAVYLASDMSRFMTGAALHIDGGTWASHGWKVKSAGGFTL</sequence>
<name>A0A6J6ZDW5_9ZZZZ</name>
<dbReference type="EMBL" id="CAFABA010000017">
    <property type="protein sequence ID" value="CAB4819940.1"/>
    <property type="molecule type" value="Genomic_DNA"/>
</dbReference>
<organism evidence="2">
    <name type="scientific">freshwater metagenome</name>
    <dbReference type="NCBI Taxonomy" id="449393"/>
    <lineage>
        <taxon>unclassified sequences</taxon>
        <taxon>metagenomes</taxon>
        <taxon>ecological metagenomes</taxon>
    </lineage>
</organism>
<dbReference type="GO" id="GO:0016616">
    <property type="term" value="F:oxidoreductase activity, acting on the CH-OH group of donors, NAD or NADP as acceptor"/>
    <property type="evidence" value="ECO:0007669"/>
    <property type="project" value="TreeGrafter"/>
</dbReference>
<dbReference type="AlphaFoldDB" id="A0A6J6ZDW5"/>
<comment type="similarity">
    <text evidence="1">Belongs to the short-chain dehydrogenases/reductases (SDR) family.</text>
</comment>
<gene>
    <name evidence="2" type="ORF">UFOPK3139_00636</name>
</gene>
<dbReference type="Pfam" id="PF13561">
    <property type="entry name" value="adh_short_C2"/>
    <property type="match status" value="1"/>
</dbReference>
<dbReference type="CDD" id="cd05233">
    <property type="entry name" value="SDR_c"/>
    <property type="match status" value="1"/>
</dbReference>